<dbReference type="AlphaFoldDB" id="A0A8H7CLA9"/>
<reference evidence="2" key="1">
    <citation type="submission" date="2020-05" db="EMBL/GenBank/DDBJ databases">
        <title>Mycena genomes resolve the evolution of fungal bioluminescence.</title>
        <authorList>
            <person name="Tsai I.J."/>
        </authorList>
    </citation>
    <scope>NUCLEOTIDE SEQUENCE</scope>
    <source>
        <strain evidence="2">160909Yilan</strain>
    </source>
</reference>
<evidence type="ECO:0000259" key="1">
    <source>
        <dbReference type="Pfam" id="PF00724"/>
    </source>
</evidence>
<dbReference type="OrthoDB" id="276546at2759"/>
<protein>
    <submittedName>
        <fullName evidence="2">Artemisinic aldehyde Delta(11(13)) reductase</fullName>
    </submittedName>
</protein>
<dbReference type="EMBL" id="JACAZH010000026">
    <property type="protein sequence ID" value="KAF7341845.1"/>
    <property type="molecule type" value="Genomic_DNA"/>
</dbReference>
<organism evidence="2 3">
    <name type="scientific">Mycena sanguinolenta</name>
    <dbReference type="NCBI Taxonomy" id="230812"/>
    <lineage>
        <taxon>Eukaryota</taxon>
        <taxon>Fungi</taxon>
        <taxon>Dikarya</taxon>
        <taxon>Basidiomycota</taxon>
        <taxon>Agaricomycotina</taxon>
        <taxon>Agaricomycetes</taxon>
        <taxon>Agaricomycetidae</taxon>
        <taxon>Agaricales</taxon>
        <taxon>Marasmiineae</taxon>
        <taxon>Mycenaceae</taxon>
        <taxon>Mycena</taxon>
    </lineage>
</organism>
<dbReference type="Pfam" id="PF00724">
    <property type="entry name" value="Oxidored_FMN"/>
    <property type="match status" value="1"/>
</dbReference>
<dbReference type="GO" id="GO:0016491">
    <property type="term" value="F:oxidoreductase activity"/>
    <property type="evidence" value="ECO:0007669"/>
    <property type="project" value="InterPro"/>
</dbReference>
<dbReference type="CDD" id="cd02933">
    <property type="entry name" value="OYE_like_FMN"/>
    <property type="match status" value="1"/>
</dbReference>
<comment type="caution">
    <text evidence="2">The sequence shown here is derived from an EMBL/GenBank/DDBJ whole genome shotgun (WGS) entry which is preliminary data.</text>
</comment>
<dbReference type="InterPro" id="IPR013785">
    <property type="entry name" value="Aldolase_TIM"/>
</dbReference>
<keyword evidence="3" id="KW-1185">Reference proteome</keyword>
<dbReference type="GO" id="GO:0010181">
    <property type="term" value="F:FMN binding"/>
    <property type="evidence" value="ECO:0007669"/>
    <property type="project" value="InterPro"/>
</dbReference>
<feature type="domain" description="NADH:flavin oxidoreductase/NADH oxidase N-terminal" evidence="1">
    <location>
        <begin position="4"/>
        <end position="346"/>
    </location>
</feature>
<evidence type="ECO:0000313" key="2">
    <source>
        <dbReference type="EMBL" id="KAF7341845.1"/>
    </source>
</evidence>
<dbReference type="PANTHER" id="PTHR22893">
    <property type="entry name" value="NADH OXIDOREDUCTASE-RELATED"/>
    <property type="match status" value="1"/>
</dbReference>
<proteinExistence type="predicted"/>
<dbReference type="InterPro" id="IPR045247">
    <property type="entry name" value="Oye-like"/>
</dbReference>
<dbReference type="InterPro" id="IPR001155">
    <property type="entry name" value="OxRdtase_FMN_N"/>
</dbReference>
<name>A0A8H7CLA9_9AGAR</name>
<dbReference type="PANTHER" id="PTHR22893:SF91">
    <property type="entry name" value="NADPH DEHYDROGENASE 2-RELATED"/>
    <property type="match status" value="1"/>
</dbReference>
<dbReference type="SUPFAM" id="SSF51395">
    <property type="entry name" value="FMN-linked oxidoreductases"/>
    <property type="match status" value="1"/>
</dbReference>
<dbReference type="Proteomes" id="UP000623467">
    <property type="component" value="Unassembled WGS sequence"/>
</dbReference>
<evidence type="ECO:0000313" key="3">
    <source>
        <dbReference type="Proteomes" id="UP000623467"/>
    </source>
</evidence>
<sequence>MAALFTPVKLGSITFPNRIGMAALTRNRTTATVPNDIMLKYYLQRVKGGAGLIVSEAILTSRQGTEWPAAPGIWEQAQIDGWKKITDGVHEAGGKVYAQIWHTGRVSHPDAPQQIEAGVPVYAPSAISARGGKFRFISGAPGYVTPTEIPDPRVLIAQFKQAAINAKEAGFDGVEVHGANGYVVHQFLDSTSNQRTDEWGGSPENRSRFLIEIMKALVEVWGPDAAVKLSPAGGYNDMGMPLQETIDTFGYLLGELDKLGLAYVCLVRYSEMLDPEFDGKKRATPHDVPSTYSPFLPNTPVVVNCGLTPAEAEDYVASGKAAAVSFGMSFINHPDLGRRIKEGKPLDNAIDFRYLYGAEGVDPALGYVDYKEAEY</sequence>
<dbReference type="Gene3D" id="3.20.20.70">
    <property type="entry name" value="Aldolase class I"/>
    <property type="match status" value="1"/>
</dbReference>
<accession>A0A8H7CLA9</accession>
<gene>
    <name evidence="2" type="ORF">MSAN_02040000</name>
</gene>